<evidence type="ECO:0000256" key="1">
    <source>
        <dbReference type="SAM" id="MobiDB-lite"/>
    </source>
</evidence>
<sequence>MAGLLRTAFDPRVSDHLIADEGEIVVDEVRRHPMAFVGPGVLGLLGVLIMICTLWVPVAIAWLPLGVGLVLLAIGGYRMLAAHMDRFVITNMRVFRVHGIFSQHTATMPMSRILDISVHKPLLGRILNYGHFVFESAAENQGLRDIRFVARPDERDLTIQRVIQRSGLRSSMRPVANTAAPRTPRTPYVPGDDPAAGDGIGDDDSLARTGEQPGQPGGDQEWLEGGWSARDAADYRSSAPRGDRDDRS</sequence>
<evidence type="ECO:0000256" key="2">
    <source>
        <dbReference type="SAM" id="Phobius"/>
    </source>
</evidence>
<feature type="domain" description="YdbS-like PH" evidence="3">
    <location>
        <begin position="86"/>
        <end position="153"/>
    </location>
</feature>
<keyword evidence="2" id="KW-0812">Transmembrane</keyword>
<name>A0A917S377_9ACTN</name>
<dbReference type="EMBL" id="BMMZ01000002">
    <property type="protein sequence ID" value="GGL55244.1"/>
    <property type="molecule type" value="Genomic_DNA"/>
</dbReference>
<evidence type="ECO:0000259" key="3">
    <source>
        <dbReference type="Pfam" id="PF03703"/>
    </source>
</evidence>
<feature type="transmembrane region" description="Helical" evidence="2">
    <location>
        <begin position="62"/>
        <end position="80"/>
    </location>
</feature>
<dbReference type="RefSeq" id="WP_188894249.1">
    <property type="nucleotide sequence ID" value="NZ_BMMZ01000002.1"/>
</dbReference>
<dbReference type="PANTHER" id="PTHR37938:SF1">
    <property type="entry name" value="BLL0215 PROTEIN"/>
    <property type="match status" value="1"/>
</dbReference>
<gene>
    <name evidence="4" type="ORF">GCM10011575_12050</name>
</gene>
<protein>
    <recommendedName>
        <fullName evidence="3">YdbS-like PH domain-containing protein</fullName>
    </recommendedName>
</protein>
<organism evidence="4 5">
    <name type="scientific">Microlunatus endophyticus</name>
    <dbReference type="NCBI Taxonomy" id="1716077"/>
    <lineage>
        <taxon>Bacteria</taxon>
        <taxon>Bacillati</taxon>
        <taxon>Actinomycetota</taxon>
        <taxon>Actinomycetes</taxon>
        <taxon>Propionibacteriales</taxon>
        <taxon>Propionibacteriaceae</taxon>
        <taxon>Microlunatus</taxon>
    </lineage>
</organism>
<dbReference type="AlphaFoldDB" id="A0A917S377"/>
<reference evidence="4" key="2">
    <citation type="submission" date="2020-09" db="EMBL/GenBank/DDBJ databases">
        <authorList>
            <person name="Sun Q."/>
            <person name="Zhou Y."/>
        </authorList>
    </citation>
    <scope>NUCLEOTIDE SEQUENCE</scope>
    <source>
        <strain evidence="4">CGMCC 4.7306</strain>
    </source>
</reference>
<proteinExistence type="predicted"/>
<keyword evidence="2" id="KW-1133">Transmembrane helix</keyword>
<feature type="transmembrane region" description="Helical" evidence="2">
    <location>
        <begin position="36"/>
        <end position="56"/>
    </location>
</feature>
<dbReference type="Pfam" id="PF03703">
    <property type="entry name" value="bPH_2"/>
    <property type="match status" value="1"/>
</dbReference>
<evidence type="ECO:0000313" key="4">
    <source>
        <dbReference type="EMBL" id="GGL55244.1"/>
    </source>
</evidence>
<keyword evidence="5" id="KW-1185">Reference proteome</keyword>
<dbReference type="Proteomes" id="UP000613840">
    <property type="component" value="Unassembled WGS sequence"/>
</dbReference>
<feature type="compositionally biased region" description="Low complexity" evidence="1">
    <location>
        <begin position="210"/>
        <end position="220"/>
    </location>
</feature>
<keyword evidence="2" id="KW-0472">Membrane</keyword>
<evidence type="ECO:0000313" key="5">
    <source>
        <dbReference type="Proteomes" id="UP000613840"/>
    </source>
</evidence>
<accession>A0A917S377</accession>
<comment type="caution">
    <text evidence="4">The sequence shown here is derived from an EMBL/GenBank/DDBJ whole genome shotgun (WGS) entry which is preliminary data.</text>
</comment>
<reference evidence="4" key="1">
    <citation type="journal article" date="2014" name="Int. J. Syst. Evol. Microbiol.">
        <title>Complete genome sequence of Corynebacterium casei LMG S-19264T (=DSM 44701T), isolated from a smear-ripened cheese.</title>
        <authorList>
            <consortium name="US DOE Joint Genome Institute (JGI-PGF)"/>
            <person name="Walter F."/>
            <person name="Albersmeier A."/>
            <person name="Kalinowski J."/>
            <person name="Ruckert C."/>
        </authorList>
    </citation>
    <scope>NUCLEOTIDE SEQUENCE</scope>
    <source>
        <strain evidence="4">CGMCC 4.7306</strain>
    </source>
</reference>
<feature type="region of interest" description="Disordered" evidence="1">
    <location>
        <begin position="168"/>
        <end position="248"/>
    </location>
</feature>
<dbReference type="PANTHER" id="PTHR37938">
    <property type="entry name" value="BLL0215 PROTEIN"/>
    <property type="match status" value="1"/>
</dbReference>
<dbReference type="InterPro" id="IPR005182">
    <property type="entry name" value="YdbS-like_PH"/>
</dbReference>